<dbReference type="eggNOG" id="KOG3857">
    <property type="taxonomic scope" value="Eukaryota"/>
</dbReference>
<gene>
    <name evidence="4" type="ORF">A1O5_13366</name>
</gene>
<accession>W9VCR3</accession>
<dbReference type="Pfam" id="PF25137">
    <property type="entry name" value="ADH_Fe_C"/>
    <property type="match status" value="1"/>
</dbReference>
<proteinExistence type="predicted"/>
<dbReference type="GeneID" id="19198049"/>
<dbReference type="Proteomes" id="UP000019471">
    <property type="component" value="Unassembled WGS sequence"/>
</dbReference>
<dbReference type="CDD" id="cd08192">
    <property type="entry name" value="MAR-like"/>
    <property type="match status" value="1"/>
</dbReference>
<organism evidence="4 5">
    <name type="scientific">Cladophialophora psammophila CBS 110553</name>
    <dbReference type="NCBI Taxonomy" id="1182543"/>
    <lineage>
        <taxon>Eukaryota</taxon>
        <taxon>Fungi</taxon>
        <taxon>Dikarya</taxon>
        <taxon>Ascomycota</taxon>
        <taxon>Pezizomycotina</taxon>
        <taxon>Eurotiomycetes</taxon>
        <taxon>Chaetothyriomycetidae</taxon>
        <taxon>Chaetothyriales</taxon>
        <taxon>Herpotrichiellaceae</taxon>
        <taxon>Cladophialophora</taxon>
    </lineage>
</organism>
<dbReference type="InterPro" id="IPR018211">
    <property type="entry name" value="ADH_Fe_CS"/>
</dbReference>
<feature type="domain" description="Fe-containing alcohol dehydrogenase-like C-terminal" evidence="3">
    <location>
        <begin position="185"/>
        <end position="359"/>
    </location>
</feature>
<dbReference type="OrthoDB" id="339764at2759"/>
<dbReference type="GO" id="GO:0005739">
    <property type="term" value="C:mitochondrion"/>
    <property type="evidence" value="ECO:0007669"/>
    <property type="project" value="TreeGrafter"/>
</dbReference>
<dbReference type="PANTHER" id="PTHR11496">
    <property type="entry name" value="ALCOHOL DEHYDROGENASE"/>
    <property type="match status" value="1"/>
</dbReference>
<keyword evidence="5" id="KW-1185">Reference proteome</keyword>
<evidence type="ECO:0000313" key="5">
    <source>
        <dbReference type="Proteomes" id="UP000019471"/>
    </source>
</evidence>
<dbReference type="AlphaFoldDB" id="W9VCR3"/>
<dbReference type="HOGENOM" id="CLU_007207_0_2_1"/>
<name>W9VCR3_9EURO</name>
<evidence type="ECO:0000313" key="4">
    <source>
        <dbReference type="EMBL" id="EXJ53377.1"/>
    </source>
</evidence>
<keyword evidence="1" id="KW-0560">Oxidoreductase</keyword>
<dbReference type="InterPro" id="IPR056798">
    <property type="entry name" value="ADH_Fe_C"/>
</dbReference>
<dbReference type="Gene3D" id="1.20.1090.10">
    <property type="entry name" value="Dehydroquinate synthase-like - alpha domain"/>
    <property type="match status" value="1"/>
</dbReference>
<dbReference type="Pfam" id="PF00465">
    <property type="entry name" value="Fe-ADH"/>
    <property type="match status" value="1"/>
</dbReference>
<dbReference type="STRING" id="1182543.W9VCR3"/>
<evidence type="ECO:0000256" key="1">
    <source>
        <dbReference type="ARBA" id="ARBA00023002"/>
    </source>
</evidence>
<comment type="caution">
    <text evidence="4">The sequence shown here is derived from an EMBL/GenBank/DDBJ whole genome shotgun (WGS) entry which is preliminary data.</text>
</comment>
<evidence type="ECO:0000259" key="3">
    <source>
        <dbReference type="Pfam" id="PF25137"/>
    </source>
</evidence>
<dbReference type="SUPFAM" id="SSF56796">
    <property type="entry name" value="Dehydroquinate synthase-like"/>
    <property type="match status" value="1"/>
</dbReference>
<evidence type="ECO:0000259" key="2">
    <source>
        <dbReference type="Pfam" id="PF00465"/>
    </source>
</evidence>
<dbReference type="GO" id="GO:0046872">
    <property type="term" value="F:metal ion binding"/>
    <property type="evidence" value="ECO:0007669"/>
    <property type="project" value="InterPro"/>
</dbReference>
<dbReference type="InterPro" id="IPR001670">
    <property type="entry name" value="ADH_Fe/GldA"/>
</dbReference>
<dbReference type="PROSITE" id="PS00060">
    <property type="entry name" value="ADH_IRON_2"/>
    <property type="match status" value="1"/>
</dbReference>
<sequence length="387" mass="41725">MDVSDGHLAGCYAPQKLKQMLYGSNVVEQKLVSCLSGPSSRAFIVTGNSLATKTPLIRKVEDILTPPRHAGTFSGIQQHSPHGPLQEALARVQKDPTIDTLISVGGGSPIDAAKSIIYHIGTDSGRWLSHIAVPTTLSAAECTDIGGTTMSDGLKKGIRHPDVYPAYILYDATFALHTPPHLLLTTAIRALDHAVEVQYHPSATWIPCQVMALNAVANFFLLLPKYKENPKDEDTITRLFLCAYASLGSLGQNFKGSVGLSHTIGYSLGSPYGIPHGVTSCMTLARVVKLKSSMNSEGARRIAGILPFIGGFPSGDHRKDGEEVGTRIGLLISDLGLATTLTEWKVNKDQIDVICERATGAWMPGEEKLARRNEFVLAVRALIEDLY</sequence>
<reference evidence="4 5" key="1">
    <citation type="submission" date="2013-03" db="EMBL/GenBank/DDBJ databases">
        <title>The Genome Sequence of Cladophialophora psammophila CBS 110553.</title>
        <authorList>
            <consortium name="The Broad Institute Genomics Platform"/>
            <person name="Cuomo C."/>
            <person name="de Hoog S."/>
            <person name="Gorbushina A."/>
            <person name="Walker B."/>
            <person name="Young S.K."/>
            <person name="Zeng Q."/>
            <person name="Gargeya S."/>
            <person name="Fitzgerald M."/>
            <person name="Haas B."/>
            <person name="Abouelleil A."/>
            <person name="Allen A.W."/>
            <person name="Alvarado L."/>
            <person name="Arachchi H.M."/>
            <person name="Berlin A.M."/>
            <person name="Chapman S.B."/>
            <person name="Gainer-Dewar J."/>
            <person name="Goldberg J."/>
            <person name="Griggs A."/>
            <person name="Gujja S."/>
            <person name="Hansen M."/>
            <person name="Howarth C."/>
            <person name="Imamovic A."/>
            <person name="Ireland A."/>
            <person name="Larimer J."/>
            <person name="McCowan C."/>
            <person name="Murphy C."/>
            <person name="Pearson M."/>
            <person name="Poon T.W."/>
            <person name="Priest M."/>
            <person name="Roberts A."/>
            <person name="Saif S."/>
            <person name="Shea T."/>
            <person name="Sisk P."/>
            <person name="Sykes S."/>
            <person name="Wortman J."/>
            <person name="Nusbaum C."/>
            <person name="Birren B."/>
        </authorList>
    </citation>
    <scope>NUCLEOTIDE SEQUENCE [LARGE SCALE GENOMIC DNA]</scope>
    <source>
        <strain evidence="4 5">CBS 110553</strain>
    </source>
</reference>
<dbReference type="InterPro" id="IPR039697">
    <property type="entry name" value="Alcohol_dehydrogenase_Fe"/>
</dbReference>
<protein>
    <submittedName>
        <fullName evidence="4">Uncharacterized protein</fullName>
    </submittedName>
</protein>
<dbReference type="Gene3D" id="3.40.50.1970">
    <property type="match status" value="1"/>
</dbReference>
<dbReference type="GO" id="GO:0004022">
    <property type="term" value="F:alcohol dehydrogenase (NAD+) activity"/>
    <property type="evidence" value="ECO:0007669"/>
    <property type="project" value="TreeGrafter"/>
</dbReference>
<dbReference type="EMBL" id="AMGX01000048">
    <property type="protein sequence ID" value="EXJ53377.1"/>
    <property type="molecule type" value="Genomic_DNA"/>
</dbReference>
<dbReference type="RefSeq" id="XP_007752122.1">
    <property type="nucleotide sequence ID" value="XM_007753932.1"/>
</dbReference>
<feature type="domain" description="Alcohol dehydrogenase iron-type/glycerol dehydrogenase GldA" evidence="2">
    <location>
        <begin position="30"/>
        <end position="171"/>
    </location>
</feature>
<dbReference type="PANTHER" id="PTHR11496:SF97">
    <property type="entry name" value="ALCOHOL DEHYDROGENASE IRON-TYPE_GLYCEROL DEHYDROGENASE GLDA DOMAIN-CONTAINING PROTEIN"/>
    <property type="match status" value="1"/>
</dbReference>